<organism evidence="1 2">
    <name type="scientific">Discina gigas</name>
    <dbReference type="NCBI Taxonomy" id="1032678"/>
    <lineage>
        <taxon>Eukaryota</taxon>
        <taxon>Fungi</taxon>
        <taxon>Dikarya</taxon>
        <taxon>Ascomycota</taxon>
        <taxon>Pezizomycotina</taxon>
        <taxon>Pezizomycetes</taxon>
        <taxon>Pezizales</taxon>
        <taxon>Discinaceae</taxon>
        <taxon>Discina</taxon>
    </lineage>
</organism>
<evidence type="ECO:0000313" key="2">
    <source>
        <dbReference type="Proteomes" id="UP001447188"/>
    </source>
</evidence>
<protein>
    <submittedName>
        <fullName evidence="1">Uncharacterized protein</fullName>
    </submittedName>
</protein>
<keyword evidence="2" id="KW-1185">Reference proteome</keyword>
<dbReference type="Proteomes" id="UP001447188">
    <property type="component" value="Unassembled WGS sequence"/>
</dbReference>
<dbReference type="EMBL" id="JBBBZM010000151">
    <property type="protein sequence ID" value="KAL0632777.1"/>
    <property type="molecule type" value="Genomic_DNA"/>
</dbReference>
<comment type="caution">
    <text evidence="1">The sequence shown here is derived from an EMBL/GenBank/DDBJ whole genome shotgun (WGS) entry which is preliminary data.</text>
</comment>
<evidence type="ECO:0000313" key="1">
    <source>
        <dbReference type="EMBL" id="KAL0632777.1"/>
    </source>
</evidence>
<gene>
    <name evidence="1" type="ORF">Q9L58_008327</name>
</gene>
<name>A0ABR3G9Z6_9PEZI</name>
<reference evidence="1 2" key="1">
    <citation type="submission" date="2024-02" db="EMBL/GenBank/DDBJ databases">
        <title>Discinaceae phylogenomics.</title>
        <authorList>
            <person name="Dirks A.C."/>
            <person name="James T.Y."/>
        </authorList>
    </citation>
    <scope>NUCLEOTIDE SEQUENCE [LARGE SCALE GENOMIC DNA]</scope>
    <source>
        <strain evidence="1 2">ACD0624</strain>
    </source>
</reference>
<accession>A0ABR3G9Z6</accession>
<proteinExistence type="predicted"/>
<sequence length="156" mass="16671">MANTGHSDKVLGGYHQQETKREPHAYDAWAIGRILECSVRLGFCLPGRKSILGREGSPGFAFSLGDTFSRGTYSIIATNPIYCTIYVEHAVVLAAVSTVVPVVDSDVDEALDQAIDQDVDSGVDQDVDSGVDQDVDQEVVSEVEQAVDSVLVQAGV</sequence>